<reference evidence="1" key="1">
    <citation type="submission" date="2024-05" db="EMBL/GenBank/DDBJ databases">
        <title>Draft Genome Sequences of Flagellimonas sp. MMG031 and Marinobacter sp. MMG032 Isolated from the dinoflagellate Symbiodinium pilosum.</title>
        <authorList>
            <person name="Shikuma N.J."/>
            <person name="Farrell M.V."/>
        </authorList>
    </citation>
    <scope>NUCLEOTIDE SEQUENCE</scope>
    <source>
        <strain evidence="1">MMG032</strain>
    </source>
</reference>
<sequence length="144" mass="15762">MNQKNSEQGSEVVFGCIPSRLFLDSALYIDTVRAGIPGLWLARVALLSGIGKEIGKTLGMSEQRFEAACQMVTLDTRTSEAVLEIARVLSVCFSVWESQALGKAWLGCHVPALGEETPLSLMDTHEGRCWLMEVLRKIEGGDFS</sequence>
<evidence type="ECO:0000313" key="1">
    <source>
        <dbReference type="EMBL" id="XBQ20235.1"/>
    </source>
</evidence>
<proteinExistence type="predicted"/>
<accession>A0AAU7MPK7</accession>
<dbReference type="AlphaFoldDB" id="A0AAU7MPK7"/>
<name>A0AAU7MPK7_9GAMM</name>
<protein>
    <submittedName>
        <fullName evidence="1">Antitoxin Xre/MbcA/ParS toxin-binding domain-containing protein</fullName>
    </submittedName>
</protein>
<organism evidence="1">
    <name type="scientific">Marinobacter sp. MMG032</name>
    <dbReference type="NCBI Taxonomy" id="3158548"/>
    <lineage>
        <taxon>Bacteria</taxon>
        <taxon>Pseudomonadati</taxon>
        <taxon>Pseudomonadota</taxon>
        <taxon>Gammaproteobacteria</taxon>
        <taxon>Pseudomonadales</taxon>
        <taxon>Marinobacteraceae</taxon>
        <taxon>Marinobacter</taxon>
    </lineage>
</organism>
<dbReference type="EMBL" id="CP157802">
    <property type="protein sequence ID" value="XBQ20235.1"/>
    <property type="molecule type" value="Genomic_DNA"/>
</dbReference>
<dbReference type="RefSeq" id="WP_349343445.1">
    <property type="nucleotide sequence ID" value="NZ_CP157802.1"/>
</dbReference>
<gene>
    <name evidence="1" type="ORF">ABNF92_03490</name>
</gene>
<dbReference type="KEGG" id="mamm:ABNF92_03490"/>